<feature type="transmembrane region" description="Helical" evidence="1">
    <location>
        <begin position="21"/>
        <end position="48"/>
    </location>
</feature>
<sequence length="49" mass="5197">MHARRPGRQTMSEHSRLAITRALVGSLIPVGVGVGILLLLLIGATAMMM</sequence>
<evidence type="ECO:0000313" key="2">
    <source>
        <dbReference type="EMBL" id="CAA9356091.1"/>
    </source>
</evidence>
<reference evidence="2" key="1">
    <citation type="submission" date="2020-02" db="EMBL/GenBank/DDBJ databases">
        <authorList>
            <person name="Meier V. D."/>
        </authorList>
    </citation>
    <scope>NUCLEOTIDE SEQUENCE</scope>
    <source>
        <strain evidence="2">AVDCRST_MAG36</strain>
    </source>
</reference>
<keyword evidence="1" id="KW-0472">Membrane</keyword>
<name>A0A6J4MEL5_9ACTN</name>
<protein>
    <submittedName>
        <fullName evidence="2">Uncharacterized protein</fullName>
    </submittedName>
</protein>
<accession>A0A6J4MEL5</accession>
<proteinExistence type="predicted"/>
<evidence type="ECO:0000256" key="1">
    <source>
        <dbReference type="SAM" id="Phobius"/>
    </source>
</evidence>
<dbReference type="AlphaFoldDB" id="A0A6J4MEL5"/>
<organism evidence="2">
    <name type="scientific">uncultured Nocardioidaceae bacterium</name>
    <dbReference type="NCBI Taxonomy" id="253824"/>
    <lineage>
        <taxon>Bacteria</taxon>
        <taxon>Bacillati</taxon>
        <taxon>Actinomycetota</taxon>
        <taxon>Actinomycetes</taxon>
        <taxon>Propionibacteriales</taxon>
        <taxon>Nocardioidaceae</taxon>
        <taxon>environmental samples</taxon>
    </lineage>
</organism>
<dbReference type="EMBL" id="CADCUH010000153">
    <property type="protein sequence ID" value="CAA9356091.1"/>
    <property type="molecule type" value="Genomic_DNA"/>
</dbReference>
<keyword evidence="1" id="KW-0812">Transmembrane</keyword>
<keyword evidence="1" id="KW-1133">Transmembrane helix</keyword>
<gene>
    <name evidence="2" type="ORF">AVDCRST_MAG36-2314</name>
</gene>